<dbReference type="PANTHER" id="PTHR13847">
    <property type="entry name" value="SARCOSINE DEHYDROGENASE-RELATED"/>
    <property type="match status" value="1"/>
</dbReference>
<dbReference type="Gene3D" id="3.50.50.60">
    <property type="entry name" value="FAD/NAD(P)-binding domain"/>
    <property type="match status" value="1"/>
</dbReference>
<dbReference type="GO" id="GO:0005737">
    <property type="term" value="C:cytoplasm"/>
    <property type="evidence" value="ECO:0007669"/>
    <property type="project" value="TreeGrafter"/>
</dbReference>
<organism evidence="3 4">
    <name type="scientific">Sarocladium strictum</name>
    <name type="common">Black bundle disease fungus</name>
    <name type="synonym">Acremonium strictum</name>
    <dbReference type="NCBI Taxonomy" id="5046"/>
    <lineage>
        <taxon>Eukaryota</taxon>
        <taxon>Fungi</taxon>
        <taxon>Dikarya</taxon>
        <taxon>Ascomycota</taxon>
        <taxon>Pezizomycotina</taxon>
        <taxon>Sordariomycetes</taxon>
        <taxon>Hypocreomycetidae</taxon>
        <taxon>Hypocreales</taxon>
        <taxon>Sarocladiaceae</taxon>
        <taxon>Sarocladium</taxon>
    </lineage>
</organism>
<sequence length="460" mass="50763">MLDPTASSYPREGGMSSFWRSETGSLDSHRTTDELPSQADIVIVGAGFSGASLVSHLLDQQAKDGTAATKPTIVVLEARGLCSGATGRNGGHLKPDAYNFTSTLAKQYGVDAAAEVASFESANVTAVLNLVREQEIDCDMIMTRAMDVYLSENHYRAKAKDYKSLIDAGVEASRGTFCAPERYAERLSGVKGAKGMLSFTAGHLWPYKLVHALFARAVAQGVNLQTHTLVTSISERVNEWVIDTPRGSIRAGKIILTTNAYTASLLPEYRDKIIPYRGVVAHIRTPGTPPFLPNTYSIHFNEHDFDYLIPRPDGSIIVGGARQTYLHNKETWMHNVNDAEMIEETRQYFDGYMQRHFHGWEVSNAYVSDVWTGIMGYSADRLPRVGRVPGRRNIFLMAGFTGHGMPQAYLCAKGLARMVLKDALFSDTGIPKLFEESAERLKSPVNLVEEIYRNAGRAKL</sequence>
<proteinExistence type="predicted"/>
<evidence type="ECO:0000313" key="3">
    <source>
        <dbReference type="EMBL" id="KAK0389169.1"/>
    </source>
</evidence>
<comment type="caution">
    <text evidence="3">The sequence shown here is derived from an EMBL/GenBank/DDBJ whole genome shotgun (WGS) entry which is preliminary data.</text>
</comment>
<dbReference type="Gene3D" id="3.30.9.10">
    <property type="entry name" value="D-Amino Acid Oxidase, subunit A, domain 2"/>
    <property type="match status" value="1"/>
</dbReference>
<dbReference type="InterPro" id="IPR036188">
    <property type="entry name" value="FAD/NAD-bd_sf"/>
</dbReference>
<feature type="region of interest" description="Disordered" evidence="1">
    <location>
        <begin position="1"/>
        <end position="32"/>
    </location>
</feature>
<reference evidence="3" key="1">
    <citation type="submission" date="2022-10" db="EMBL/GenBank/DDBJ databases">
        <title>Determination and structural analysis of whole genome sequence of Sarocladium strictum F4-1.</title>
        <authorList>
            <person name="Hu L."/>
            <person name="Jiang Y."/>
        </authorList>
    </citation>
    <scope>NUCLEOTIDE SEQUENCE</scope>
    <source>
        <strain evidence="3">F4-1</strain>
    </source>
</reference>
<evidence type="ECO:0000256" key="1">
    <source>
        <dbReference type="SAM" id="MobiDB-lite"/>
    </source>
</evidence>
<evidence type="ECO:0000259" key="2">
    <source>
        <dbReference type="Pfam" id="PF01266"/>
    </source>
</evidence>
<accession>A0AA39GMI7</accession>
<dbReference type="InterPro" id="IPR006076">
    <property type="entry name" value="FAD-dep_OxRdtase"/>
</dbReference>
<dbReference type="PANTHER" id="PTHR13847:SF279">
    <property type="entry name" value="FAD DEPENDENT OXIDOREDUCTASE DOMAIN-CONTAINING PROTEIN-RELATED"/>
    <property type="match status" value="1"/>
</dbReference>
<name>A0AA39GMI7_SARSR</name>
<protein>
    <recommendedName>
        <fullName evidence="2">FAD dependent oxidoreductase domain-containing protein</fullName>
    </recommendedName>
</protein>
<dbReference type="AlphaFoldDB" id="A0AA39GMI7"/>
<dbReference type="Proteomes" id="UP001175261">
    <property type="component" value="Unassembled WGS sequence"/>
</dbReference>
<dbReference type="Pfam" id="PF01266">
    <property type="entry name" value="DAO"/>
    <property type="match status" value="1"/>
</dbReference>
<evidence type="ECO:0000313" key="4">
    <source>
        <dbReference type="Proteomes" id="UP001175261"/>
    </source>
</evidence>
<feature type="domain" description="FAD dependent oxidoreductase" evidence="2">
    <location>
        <begin position="40"/>
        <end position="417"/>
    </location>
</feature>
<dbReference type="SUPFAM" id="SSF51905">
    <property type="entry name" value="FAD/NAD(P)-binding domain"/>
    <property type="match status" value="1"/>
</dbReference>
<gene>
    <name evidence="3" type="ORF">NLU13_2744</name>
</gene>
<dbReference type="EMBL" id="JAPDFR010000002">
    <property type="protein sequence ID" value="KAK0389169.1"/>
    <property type="molecule type" value="Genomic_DNA"/>
</dbReference>
<keyword evidence="4" id="KW-1185">Reference proteome</keyword>